<dbReference type="Proteomes" id="UP000238157">
    <property type="component" value="Unassembled WGS sequence"/>
</dbReference>
<dbReference type="SUPFAM" id="SSF51430">
    <property type="entry name" value="NAD(P)-linked oxidoreductase"/>
    <property type="match status" value="1"/>
</dbReference>
<dbReference type="GO" id="GO:0016491">
    <property type="term" value="F:oxidoreductase activity"/>
    <property type="evidence" value="ECO:0007669"/>
    <property type="project" value="UniProtKB-KW"/>
</dbReference>
<keyword evidence="3" id="KW-0560">Oxidoreductase</keyword>
<evidence type="ECO:0000256" key="1">
    <source>
        <dbReference type="ARBA" id="ARBA00007905"/>
    </source>
</evidence>
<feature type="site" description="Lowers pKa of active site Tyr" evidence="6">
    <location>
        <position position="77"/>
    </location>
</feature>
<feature type="active site" description="Proton donor" evidence="4">
    <location>
        <position position="48"/>
    </location>
</feature>
<gene>
    <name evidence="8" type="ORF">CLW00_101167</name>
</gene>
<dbReference type="Pfam" id="PF00248">
    <property type="entry name" value="Aldo_ket_red"/>
    <property type="match status" value="1"/>
</dbReference>
<accession>A0A2T0WUY2</accession>
<dbReference type="OrthoDB" id="9804790at2"/>
<keyword evidence="9" id="KW-1185">Reference proteome</keyword>
<sequence>MKYITFKNGDQMPIIGLGTWKSKPGEVYNAVLWALEAGYRHIDCAAIYDNEKEVGKAFEKAFTDGLVKREDIFVTSKLWNNSHRFEDVVPALKKTLQDLRLDYLDLYLIHWPIAFKNGVGFAQTREEFYTYQDVPLRQTWAGMEEAHKQGLARHIGMSNFNVSKLEEVFKNAEIKPEMNQIELHPFLVQKKLVEFCKSHGMLVTAYSPLGSGDRATSIKKENEPSLLGHEVVNAIAEKHGVSAAQVLIAFSIHRDIAIIPKSTNQGRIKENLSSVDVVLDPEDMERLLNIGEEFRFIDGRFFTGSKSPYSLSDLWEK</sequence>
<dbReference type="RefSeq" id="WP_106131750.1">
    <property type="nucleotide sequence ID" value="NZ_PVTR01000001.1"/>
</dbReference>
<evidence type="ECO:0000256" key="3">
    <source>
        <dbReference type="ARBA" id="ARBA00023002"/>
    </source>
</evidence>
<dbReference type="PANTHER" id="PTHR11732">
    <property type="entry name" value="ALDO/KETO REDUCTASE"/>
    <property type="match status" value="1"/>
</dbReference>
<evidence type="ECO:0000256" key="2">
    <source>
        <dbReference type="ARBA" id="ARBA00022857"/>
    </source>
</evidence>
<evidence type="ECO:0000256" key="5">
    <source>
        <dbReference type="PIRSR" id="PIRSR000097-2"/>
    </source>
</evidence>
<dbReference type="InterPro" id="IPR023210">
    <property type="entry name" value="NADP_OxRdtase_dom"/>
</dbReference>
<evidence type="ECO:0000313" key="9">
    <source>
        <dbReference type="Proteomes" id="UP000238157"/>
    </source>
</evidence>
<dbReference type="EMBL" id="PVTR01000001">
    <property type="protein sequence ID" value="PRY90506.1"/>
    <property type="molecule type" value="Genomic_DNA"/>
</dbReference>
<dbReference type="Gene3D" id="3.20.20.100">
    <property type="entry name" value="NADP-dependent oxidoreductase domain"/>
    <property type="match status" value="1"/>
</dbReference>
<dbReference type="PRINTS" id="PR00069">
    <property type="entry name" value="ALDKETRDTASE"/>
</dbReference>
<protein>
    <submittedName>
        <fullName evidence="8">Alcohol dehydrogenase (NADP+)</fullName>
    </submittedName>
</protein>
<evidence type="ECO:0000259" key="7">
    <source>
        <dbReference type="Pfam" id="PF00248"/>
    </source>
</evidence>
<evidence type="ECO:0000256" key="4">
    <source>
        <dbReference type="PIRSR" id="PIRSR000097-1"/>
    </source>
</evidence>
<reference evidence="8 9" key="1">
    <citation type="submission" date="2018-03" db="EMBL/GenBank/DDBJ databases">
        <title>Genomic Encyclopedia of Archaeal and Bacterial Type Strains, Phase II (KMG-II): from individual species to whole genera.</title>
        <authorList>
            <person name="Goeker M."/>
        </authorList>
    </citation>
    <scope>NUCLEOTIDE SEQUENCE [LARGE SCALE GENOMIC DNA]</scope>
    <source>
        <strain evidence="8 9">DSM 27929</strain>
    </source>
</reference>
<dbReference type="InterPro" id="IPR036812">
    <property type="entry name" value="NAD(P)_OxRdtase_dom_sf"/>
</dbReference>
<feature type="binding site" evidence="5">
    <location>
        <position position="110"/>
    </location>
    <ligand>
        <name>substrate</name>
    </ligand>
</feature>
<dbReference type="FunFam" id="3.20.20.100:FF:000006">
    <property type="entry name" value="Aldo-keto reductase family 1 member A1"/>
    <property type="match status" value="1"/>
</dbReference>
<evidence type="ECO:0000313" key="8">
    <source>
        <dbReference type="EMBL" id="PRY90506.1"/>
    </source>
</evidence>
<dbReference type="InterPro" id="IPR020471">
    <property type="entry name" value="AKR"/>
</dbReference>
<keyword evidence="2" id="KW-0521">NADP</keyword>
<organism evidence="8 9">
    <name type="scientific">Mongoliibacter ruber</name>
    <dbReference type="NCBI Taxonomy" id="1750599"/>
    <lineage>
        <taxon>Bacteria</taxon>
        <taxon>Pseudomonadati</taxon>
        <taxon>Bacteroidota</taxon>
        <taxon>Cytophagia</taxon>
        <taxon>Cytophagales</taxon>
        <taxon>Cyclobacteriaceae</taxon>
        <taxon>Mongoliibacter</taxon>
    </lineage>
</organism>
<dbReference type="AlphaFoldDB" id="A0A2T0WUY2"/>
<dbReference type="PROSITE" id="PS00798">
    <property type="entry name" value="ALDOKETO_REDUCTASE_1"/>
    <property type="match status" value="1"/>
</dbReference>
<proteinExistence type="inferred from homology"/>
<dbReference type="InterPro" id="IPR018170">
    <property type="entry name" value="Aldo/ket_reductase_CS"/>
</dbReference>
<dbReference type="PIRSF" id="PIRSF000097">
    <property type="entry name" value="AKR"/>
    <property type="match status" value="1"/>
</dbReference>
<comment type="caution">
    <text evidence="8">The sequence shown here is derived from an EMBL/GenBank/DDBJ whole genome shotgun (WGS) entry which is preliminary data.</text>
</comment>
<comment type="similarity">
    <text evidence="1">Belongs to the aldo/keto reductase family.</text>
</comment>
<feature type="domain" description="NADP-dependent oxidoreductase" evidence="7">
    <location>
        <begin position="15"/>
        <end position="287"/>
    </location>
</feature>
<dbReference type="PROSITE" id="PS00062">
    <property type="entry name" value="ALDOKETO_REDUCTASE_2"/>
    <property type="match status" value="1"/>
</dbReference>
<name>A0A2T0WUY2_9BACT</name>
<evidence type="ECO:0000256" key="6">
    <source>
        <dbReference type="PIRSR" id="PIRSR000097-3"/>
    </source>
</evidence>